<name>A0A344LCP6_9PSEU</name>
<evidence type="ECO:0000313" key="2">
    <source>
        <dbReference type="Proteomes" id="UP000250434"/>
    </source>
</evidence>
<keyword evidence="2" id="KW-1185">Reference proteome</keyword>
<reference evidence="1 2" key="1">
    <citation type="submission" date="2016-04" db="EMBL/GenBank/DDBJ databases">
        <title>Complete genome sequence and analysis of deep-sea sediment isolate, Amycolatopsis sp. WP1.</title>
        <authorList>
            <person name="Wang H."/>
            <person name="Chen S."/>
            <person name="Wu Q."/>
        </authorList>
    </citation>
    <scope>NUCLEOTIDE SEQUENCE [LARGE SCALE GENOMIC DNA]</scope>
    <source>
        <strain evidence="1 2">WP1</strain>
    </source>
</reference>
<protein>
    <submittedName>
        <fullName evidence="1">Uncharacterized protein</fullName>
    </submittedName>
</protein>
<dbReference type="KEGG" id="aab:A4R43_27815"/>
<sequence>MFTWVAQRLPSVQRDAVGVERNLDKGVQPQLAALENAAAALGADKATPVLPDRVTLSALSRSGVLWRNTSALAELLRLEDTRDLLRLSQEQIEPDDELRSRLFHLGVLGLVLGAARQLGWQVFSLRPLSGAAEAGPAFELVDPGGASWELWFEALRIWKQAKIVEPYVAATAGVVKSGHEKTPDLLLIERKRRFAVVVECKLSSEPSYIREGYSQVVTYLSEIRTHFADSGEAFVVGPQELIEQPTTGVTHSGKVTFCSSETFQNDLAGVLRTVVSPTS</sequence>
<organism evidence="1 2">
    <name type="scientific">Amycolatopsis albispora</name>
    <dbReference type="NCBI Taxonomy" id="1804986"/>
    <lineage>
        <taxon>Bacteria</taxon>
        <taxon>Bacillati</taxon>
        <taxon>Actinomycetota</taxon>
        <taxon>Actinomycetes</taxon>
        <taxon>Pseudonocardiales</taxon>
        <taxon>Pseudonocardiaceae</taxon>
        <taxon>Amycolatopsis</taxon>
    </lineage>
</organism>
<dbReference type="AlphaFoldDB" id="A0A344LCP6"/>
<accession>A0A344LCP6</accession>
<proteinExistence type="predicted"/>
<gene>
    <name evidence="1" type="ORF">A4R43_27815</name>
</gene>
<dbReference type="OrthoDB" id="8477565at2"/>
<evidence type="ECO:0000313" key="1">
    <source>
        <dbReference type="EMBL" id="AXB45820.1"/>
    </source>
</evidence>
<dbReference type="EMBL" id="CP015163">
    <property type="protein sequence ID" value="AXB45820.1"/>
    <property type="molecule type" value="Genomic_DNA"/>
</dbReference>
<dbReference type="Proteomes" id="UP000250434">
    <property type="component" value="Chromosome"/>
</dbReference>